<gene>
    <name evidence="8" type="ORF">CHR90_16220</name>
</gene>
<comment type="caution">
    <text evidence="8">The sequence shown here is derived from an EMBL/GenBank/DDBJ whole genome shotgun (WGS) entry which is preliminary data.</text>
</comment>
<evidence type="ECO:0000313" key="9">
    <source>
        <dbReference type="Proteomes" id="UP000216361"/>
    </source>
</evidence>
<keyword evidence="3" id="KW-0813">Transport</keyword>
<sequence length="291" mass="30317">MTRWLLRLLTTLGVLIGPNAVAAPQRVVTLEFIATEAVLALGLTPVGAADAAGYRSWVARPALPASVPDVGTRQEPSLETIATLAPDFILGPALRLKPVEARLTALAPTLLLDGYPKDVNASQLDFMLAEFRKIGSALGRSAEAETLIATLTARLAARKAQLAAAGKAGAVVVAQYLPGTPRLRVFTRNGQVGGVIAALGLTNGWTAPNDVYGFSTVTAEALAGLSAETTVMVIAPTGDAGWQALRSGPLWQALPPIRAGRERSLDPRTWTFGGPVSAQTLGDQISDALLN</sequence>
<evidence type="ECO:0000256" key="4">
    <source>
        <dbReference type="ARBA" id="ARBA00022496"/>
    </source>
</evidence>
<feature type="domain" description="Fe/B12 periplasmic-binding" evidence="7">
    <location>
        <begin position="26"/>
        <end position="291"/>
    </location>
</feature>
<reference evidence="8 9" key="1">
    <citation type="submission" date="2017-07" db="EMBL/GenBank/DDBJ databases">
        <title>Elstera cyanobacteriorum sp. nov., a novel bacterium isolated from cyanobacterial aggregates in a eutrophic lake.</title>
        <authorList>
            <person name="Cai H."/>
        </authorList>
    </citation>
    <scope>NUCLEOTIDE SEQUENCE [LARGE SCALE GENOMIC DNA]</scope>
    <source>
        <strain evidence="8 9">TH019</strain>
    </source>
</reference>
<evidence type="ECO:0000313" key="8">
    <source>
        <dbReference type="EMBL" id="OYQ17490.1"/>
    </source>
</evidence>
<dbReference type="PRINTS" id="PR01715">
    <property type="entry name" value="FERRIBNDNGPP"/>
</dbReference>
<evidence type="ECO:0000256" key="2">
    <source>
        <dbReference type="ARBA" id="ARBA00008814"/>
    </source>
</evidence>
<keyword evidence="9" id="KW-1185">Reference proteome</keyword>
<keyword evidence="5 6" id="KW-0732">Signal</keyword>
<feature type="chain" id="PRO_5012174561" description="Fe/B12 periplasmic-binding domain-containing protein" evidence="6">
    <location>
        <begin position="23"/>
        <end position="291"/>
    </location>
</feature>
<organism evidence="8 9">
    <name type="scientific">Elstera cyanobacteriorum</name>
    <dbReference type="NCBI Taxonomy" id="2022747"/>
    <lineage>
        <taxon>Bacteria</taxon>
        <taxon>Pseudomonadati</taxon>
        <taxon>Pseudomonadota</taxon>
        <taxon>Alphaproteobacteria</taxon>
        <taxon>Rhodospirillales</taxon>
        <taxon>Rhodospirillaceae</taxon>
        <taxon>Elstera</taxon>
    </lineage>
</organism>
<dbReference type="RefSeq" id="WP_094410148.1">
    <property type="nucleotide sequence ID" value="NZ_BMJZ01000005.1"/>
</dbReference>
<evidence type="ECO:0000259" key="7">
    <source>
        <dbReference type="PROSITE" id="PS50983"/>
    </source>
</evidence>
<keyword evidence="4" id="KW-0406">Ion transport</keyword>
<name>A0A255XMJ2_9PROT</name>
<evidence type="ECO:0000256" key="6">
    <source>
        <dbReference type="SAM" id="SignalP"/>
    </source>
</evidence>
<dbReference type="Gene3D" id="3.40.50.1980">
    <property type="entry name" value="Nitrogenase molybdenum iron protein domain"/>
    <property type="match status" value="2"/>
</dbReference>
<accession>A0A255XMJ2</accession>
<evidence type="ECO:0000256" key="5">
    <source>
        <dbReference type="ARBA" id="ARBA00022729"/>
    </source>
</evidence>
<dbReference type="EMBL" id="NOXS01000034">
    <property type="protein sequence ID" value="OYQ17490.1"/>
    <property type="molecule type" value="Genomic_DNA"/>
</dbReference>
<keyword evidence="4" id="KW-0410">Iron transport</keyword>
<comment type="subcellular location">
    <subcellularLocation>
        <location evidence="1">Cell envelope</location>
    </subcellularLocation>
</comment>
<protein>
    <recommendedName>
        <fullName evidence="7">Fe/B12 periplasmic-binding domain-containing protein</fullName>
    </recommendedName>
</protein>
<feature type="signal peptide" evidence="6">
    <location>
        <begin position="1"/>
        <end position="22"/>
    </location>
</feature>
<proteinExistence type="inferred from homology"/>
<dbReference type="PANTHER" id="PTHR30532:SF1">
    <property type="entry name" value="IRON(3+)-HYDROXAMATE-BINDING PROTEIN FHUD"/>
    <property type="match status" value="1"/>
</dbReference>
<comment type="similarity">
    <text evidence="2">Belongs to the bacterial solute-binding protein 8 family.</text>
</comment>
<dbReference type="InterPro" id="IPR051313">
    <property type="entry name" value="Bact_iron-sidero_bind"/>
</dbReference>
<dbReference type="AlphaFoldDB" id="A0A255XMJ2"/>
<keyword evidence="4" id="KW-0408">Iron</keyword>
<dbReference type="InterPro" id="IPR002491">
    <property type="entry name" value="ABC_transptr_periplasmic_BD"/>
</dbReference>
<dbReference type="GO" id="GO:1901678">
    <property type="term" value="P:iron coordination entity transport"/>
    <property type="evidence" value="ECO:0007669"/>
    <property type="project" value="UniProtKB-ARBA"/>
</dbReference>
<dbReference type="OrthoDB" id="8370650at2"/>
<dbReference type="SUPFAM" id="SSF53807">
    <property type="entry name" value="Helical backbone' metal receptor"/>
    <property type="match status" value="1"/>
</dbReference>
<dbReference type="GO" id="GO:0030288">
    <property type="term" value="C:outer membrane-bounded periplasmic space"/>
    <property type="evidence" value="ECO:0007669"/>
    <property type="project" value="TreeGrafter"/>
</dbReference>
<dbReference type="PROSITE" id="PS50983">
    <property type="entry name" value="FE_B12_PBP"/>
    <property type="match status" value="1"/>
</dbReference>
<evidence type="ECO:0000256" key="1">
    <source>
        <dbReference type="ARBA" id="ARBA00004196"/>
    </source>
</evidence>
<dbReference type="Proteomes" id="UP000216361">
    <property type="component" value="Unassembled WGS sequence"/>
</dbReference>
<dbReference type="Pfam" id="PF01497">
    <property type="entry name" value="Peripla_BP_2"/>
    <property type="match status" value="1"/>
</dbReference>
<evidence type="ECO:0000256" key="3">
    <source>
        <dbReference type="ARBA" id="ARBA00022448"/>
    </source>
</evidence>
<dbReference type="PANTHER" id="PTHR30532">
    <property type="entry name" value="IRON III DICITRATE-BINDING PERIPLASMIC PROTEIN"/>
    <property type="match status" value="1"/>
</dbReference>